<dbReference type="EMBL" id="JABZRE010000002">
    <property type="protein sequence ID" value="MBF1306414.1"/>
    <property type="molecule type" value="Genomic_DNA"/>
</dbReference>
<protein>
    <submittedName>
        <fullName evidence="1">Uncharacterized protein</fullName>
    </submittedName>
</protein>
<dbReference type="RefSeq" id="WP_278476975.1">
    <property type="nucleotide sequence ID" value="NZ_JABZRE010000002.1"/>
</dbReference>
<name>A0A930H4N4_9FIRM</name>
<dbReference type="Proteomes" id="UP000758611">
    <property type="component" value="Unassembled WGS sequence"/>
</dbReference>
<evidence type="ECO:0000313" key="1">
    <source>
        <dbReference type="EMBL" id="MBF1306414.1"/>
    </source>
</evidence>
<proteinExistence type="predicted"/>
<organism evidence="1 2">
    <name type="scientific">Parvimonas micra</name>
    <dbReference type="NCBI Taxonomy" id="33033"/>
    <lineage>
        <taxon>Bacteria</taxon>
        <taxon>Bacillati</taxon>
        <taxon>Bacillota</taxon>
        <taxon>Tissierellia</taxon>
        <taxon>Tissierellales</taxon>
        <taxon>Peptoniphilaceae</taxon>
        <taxon>Parvimonas</taxon>
    </lineage>
</organism>
<evidence type="ECO:0000313" key="2">
    <source>
        <dbReference type="Proteomes" id="UP000758611"/>
    </source>
</evidence>
<dbReference type="AlphaFoldDB" id="A0A930H4N4"/>
<accession>A0A930H4N4</accession>
<reference evidence="1" key="1">
    <citation type="submission" date="2020-04" db="EMBL/GenBank/DDBJ databases">
        <title>Deep metagenomics examines the oral microbiome during advanced dental caries in children, revealing novel taxa and co-occurrences with host molecules.</title>
        <authorList>
            <person name="Baker J.L."/>
            <person name="Morton J.T."/>
            <person name="Dinis M."/>
            <person name="Alvarez R."/>
            <person name="Tran N.C."/>
            <person name="Knight R."/>
            <person name="Edlund A."/>
        </authorList>
    </citation>
    <scope>NUCLEOTIDE SEQUENCE</scope>
    <source>
        <strain evidence="1">JCVI_23_bin.11</strain>
    </source>
</reference>
<sequence length="341" mass="40179">MKQVVKSKNFKSIEKIRLQGTSDNINEFIKKLENEQNQSTFKITLDFGSEEELKQESVKRLLSSTNLKELYSNLNKLANEYSYSYLNKQFELFFGVKIDKNTFRVIELNENYLKSWLVNGFTYNLKSYFCKVKNQYKKEKELAFDFRFKKISNKLLSKFPILEKDKEDAGYNLFQKLLKIIKDDDCEAFEKLMDYLSILLIKVSANSLVTSIVVHVFYNRENFHLTVLSRNNNLLNHKASSIRFYIAKEDQKITEPYEFFRFVFAELLKRELLNSYKTYLESCLDDSKEFKLDGTSNLFLSSNSSIRNKLEHVLKSCGITSNFSKDEKHEIANIISEILNE</sequence>
<gene>
    <name evidence="1" type="ORF">HXM94_01305</name>
</gene>
<comment type="caution">
    <text evidence="1">The sequence shown here is derived from an EMBL/GenBank/DDBJ whole genome shotgun (WGS) entry which is preliminary data.</text>
</comment>